<proteinExistence type="predicted"/>
<dbReference type="Pfam" id="PF02146">
    <property type="entry name" value="SIR2"/>
    <property type="match status" value="1"/>
</dbReference>
<dbReference type="InterPro" id="IPR050134">
    <property type="entry name" value="NAD-dep_sirtuin_deacylases"/>
</dbReference>
<dbReference type="AlphaFoldDB" id="A0A1N6TEY6"/>
<dbReference type="PANTHER" id="PTHR11085">
    <property type="entry name" value="NAD-DEPENDENT PROTEIN DEACYLASE SIRTUIN-5, MITOCHONDRIAL-RELATED"/>
    <property type="match status" value="1"/>
</dbReference>
<keyword evidence="7" id="KW-1185">Reference proteome</keyword>
<dbReference type="InterPro" id="IPR026591">
    <property type="entry name" value="Sirtuin_cat_small_dom_sf"/>
</dbReference>
<dbReference type="SUPFAM" id="SSF52467">
    <property type="entry name" value="DHS-like NAD/FAD-binding domain"/>
    <property type="match status" value="1"/>
</dbReference>
<feature type="binding site" evidence="4">
    <location>
        <position position="160"/>
    </location>
    <ligand>
        <name>Zn(2+)</name>
        <dbReference type="ChEBI" id="CHEBI:29105"/>
    </ligand>
</feature>
<dbReference type="PANTHER" id="PTHR11085:SF4">
    <property type="entry name" value="NAD-DEPENDENT PROTEIN DEACYLASE"/>
    <property type="match status" value="1"/>
</dbReference>
<evidence type="ECO:0000259" key="5">
    <source>
        <dbReference type="PROSITE" id="PS50305"/>
    </source>
</evidence>
<dbReference type="NCBIfam" id="NF001752">
    <property type="entry name" value="PRK00481.1-1"/>
    <property type="match status" value="1"/>
</dbReference>
<dbReference type="GO" id="GO:0070403">
    <property type="term" value="F:NAD+ binding"/>
    <property type="evidence" value="ECO:0007669"/>
    <property type="project" value="InterPro"/>
</dbReference>
<feature type="binding site" evidence="4">
    <location>
        <position position="157"/>
    </location>
    <ligand>
        <name>Zn(2+)</name>
        <dbReference type="ChEBI" id="CHEBI:29105"/>
    </ligand>
</feature>
<dbReference type="RefSeq" id="WP_234969065.1">
    <property type="nucleotide sequence ID" value="NZ_FTMS01000010.1"/>
</dbReference>
<evidence type="ECO:0000256" key="3">
    <source>
        <dbReference type="ARBA" id="ARBA00023027"/>
    </source>
</evidence>
<gene>
    <name evidence="6" type="ORF">SAMN05920897_11033</name>
</gene>
<keyword evidence="4" id="KW-0479">Metal-binding</keyword>
<feature type="binding site" evidence="4">
    <location>
        <position position="135"/>
    </location>
    <ligand>
        <name>Zn(2+)</name>
        <dbReference type="ChEBI" id="CHEBI:29105"/>
    </ligand>
</feature>
<feature type="domain" description="Deacetylase sirtuin-type" evidence="5">
    <location>
        <begin position="1"/>
        <end position="250"/>
    </location>
</feature>
<feature type="binding site" evidence="4">
    <location>
        <position position="138"/>
    </location>
    <ligand>
        <name>Zn(2+)</name>
        <dbReference type="ChEBI" id="CHEBI:29105"/>
    </ligand>
</feature>
<protein>
    <recommendedName>
        <fullName evidence="1">protein acetyllysine N-acetyltransferase</fullName>
        <ecNumber evidence="1">2.3.1.286</ecNumber>
    </recommendedName>
</protein>
<organism evidence="6 7">
    <name type="scientific">Alkalispirochaeta americana</name>
    <dbReference type="NCBI Taxonomy" id="159291"/>
    <lineage>
        <taxon>Bacteria</taxon>
        <taxon>Pseudomonadati</taxon>
        <taxon>Spirochaetota</taxon>
        <taxon>Spirochaetia</taxon>
        <taxon>Spirochaetales</taxon>
        <taxon>Spirochaetaceae</taxon>
        <taxon>Alkalispirochaeta</taxon>
    </lineage>
</organism>
<sequence length="250" mass="27807">MDLEEMKELEELKEHLSASQKIVFFGGAGVSTESGIPDFRSSRADNHDRFYRGYAPEELLSAAMLQEKPEIFFSYYRQHLVHPRAQPNRAHRVLASWEDQGKLQAVVTQNIDGLHQEAGSKTVWELHGSVHRNSCLACGKSFGLKSIVESTGAVPRCDTCGGIIRPRVVLYGESLDQSVVEEACRAISRAEILIVGGSSLVVHPAAGLLHHYRGDCLIIVNRDETPWDDRARRVFRGSIGEVLEEMAAVR</sequence>
<dbReference type="Gene3D" id="3.30.1600.10">
    <property type="entry name" value="SIR2/SIRT2 'Small Domain"/>
    <property type="match status" value="1"/>
</dbReference>
<dbReference type="STRING" id="159291.SAMN05920897_11033"/>
<dbReference type="CDD" id="cd01407">
    <property type="entry name" value="SIR2-fam"/>
    <property type="match status" value="1"/>
</dbReference>
<keyword evidence="2" id="KW-0808">Transferase</keyword>
<evidence type="ECO:0000256" key="2">
    <source>
        <dbReference type="ARBA" id="ARBA00022679"/>
    </source>
</evidence>
<dbReference type="GO" id="GO:0046872">
    <property type="term" value="F:metal ion binding"/>
    <property type="evidence" value="ECO:0007669"/>
    <property type="project" value="UniProtKB-KW"/>
</dbReference>
<dbReference type="Gene3D" id="3.40.50.1220">
    <property type="entry name" value="TPP-binding domain"/>
    <property type="match status" value="1"/>
</dbReference>
<evidence type="ECO:0000313" key="6">
    <source>
        <dbReference type="EMBL" id="SIQ51952.1"/>
    </source>
</evidence>
<dbReference type="PROSITE" id="PS50305">
    <property type="entry name" value="SIRTUIN"/>
    <property type="match status" value="1"/>
</dbReference>
<reference evidence="7" key="1">
    <citation type="submission" date="2017-01" db="EMBL/GenBank/DDBJ databases">
        <authorList>
            <person name="Varghese N."/>
            <person name="Submissions S."/>
        </authorList>
    </citation>
    <scope>NUCLEOTIDE SEQUENCE [LARGE SCALE GENOMIC DNA]</scope>
    <source>
        <strain evidence="7">ASpG1</strain>
    </source>
</reference>
<dbReference type="EC" id="2.3.1.286" evidence="1"/>
<keyword evidence="4" id="KW-0862">Zinc</keyword>
<dbReference type="InterPro" id="IPR003000">
    <property type="entry name" value="Sirtuin"/>
</dbReference>
<name>A0A1N6TEY6_9SPIO</name>
<dbReference type="InterPro" id="IPR026590">
    <property type="entry name" value="Ssirtuin_cat_dom"/>
</dbReference>
<dbReference type="Proteomes" id="UP000186400">
    <property type="component" value="Unassembled WGS sequence"/>
</dbReference>
<dbReference type="InterPro" id="IPR029035">
    <property type="entry name" value="DHS-like_NAD/FAD-binding_dom"/>
</dbReference>
<evidence type="ECO:0000256" key="4">
    <source>
        <dbReference type="PROSITE-ProRule" id="PRU00236"/>
    </source>
</evidence>
<evidence type="ECO:0000256" key="1">
    <source>
        <dbReference type="ARBA" id="ARBA00012928"/>
    </source>
</evidence>
<dbReference type="GO" id="GO:0017136">
    <property type="term" value="F:histone deacetylase activity, NAD-dependent"/>
    <property type="evidence" value="ECO:0007669"/>
    <property type="project" value="TreeGrafter"/>
</dbReference>
<keyword evidence="3" id="KW-0520">NAD</keyword>
<evidence type="ECO:0000313" key="7">
    <source>
        <dbReference type="Proteomes" id="UP000186400"/>
    </source>
</evidence>
<dbReference type="EMBL" id="FTMS01000010">
    <property type="protein sequence ID" value="SIQ51952.1"/>
    <property type="molecule type" value="Genomic_DNA"/>
</dbReference>
<accession>A0A1N6TEY6</accession>
<feature type="active site" description="Proton acceptor" evidence="4">
    <location>
        <position position="127"/>
    </location>
</feature>